<dbReference type="Gene3D" id="1.10.3210.10">
    <property type="entry name" value="Hypothetical protein af1432"/>
    <property type="match status" value="2"/>
</dbReference>
<dbReference type="CDD" id="cd00077">
    <property type="entry name" value="HDc"/>
    <property type="match status" value="1"/>
</dbReference>
<dbReference type="InterPro" id="IPR052020">
    <property type="entry name" value="Cyclic_di-GMP/3'3'-cGAMP_PDE"/>
</dbReference>
<dbReference type="InterPro" id="IPR003607">
    <property type="entry name" value="HD/PDEase_dom"/>
</dbReference>
<reference evidence="3" key="1">
    <citation type="submission" date="2021-07" db="EMBL/GenBank/DDBJ databases">
        <title>Draft genome sequence of carbapenem-resistant Aeromonas spp. in Japan.</title>
        <authorList>
            <person name="Maehana S."/>
            <person name="Suzuki M."/>
            <person name="Kitasato H."/>
        </authorList>
    </citation>
    <scope>NUCLEOTIDE SEQUENCE</scope>
    <source>
        <strain evidence="2">KAM348</strain>
        <strain evidence="3">KAM351</strain>
    </source>
</reference>
<dbReference type="InterPro" id="IPR037522">
    <property type="entry name" value="HD_GYP_dom"/>
</dbReference>
<dbReference type="PANTHER" id="PTHR45228:SF5">
    <property type="entry name" value="CYCLIC DI-GMP PHOSPHODIESTERASE VC_1348-RELATED"/>
    <property type="match status" value="1"/>
</dbReference>
<gene>
    <name evidence="2" type="ORF">KAM348_01060</name>
    <name evidence="3" type="ORF">KAM351_11870</name>
</gene>
<proteinExistence type="predicted"/>
<dbReference type="AlphaFoldDB" id="A0AA37FNW4"/>
<comment type="caution">
    <text evidence="3">The sequence shown here is derived from an EMBL/GenBank/DDBJ whole genome shotgun (WGS) entry which is preliminary data.</text>
</comment>
<evidence type="ECO:0000313" key="3">
    <source>
        <dbReference type="EMBL" id="GJA62576.1"/>
    </source>
</evidence>
<dbReference type="GO" id="GO:0008081">
    <property type="term" value="F:phosphoric diester hydrolase activity"/>
    <property type="evidence" value="ECO:0007669"/>
    <property type="project" value="UniProtKB-ARBA"/>
</dbReference>
<evidence type="ECO:0000259" key="1">
    <source>
        <dbReference type="PROSITE" id="PS51832"/>
    </source>
</evidence>
<dbReference type="SUPFAM" id="SSF109604">
    <property type="entry name" value="HD-domain/PDEase-like"/>
    <property type="match status" value="1"/>
</dbReference>
<dbReference type="Proteomes" id="UP000887009">
    <property type="component" value="Unassembled WGS sequence"/>
</dbReference>
<dbReference type="PANTHER" id="PTHR45228">
    <property type="entry name" value="CYCLIC DI-GMP PHOSPHODIESTERASE TM_0186-RELATED"/>
    <property type="match status" value="1"/>
</dbReference>
<sequence length="355" mass="40495">MLTQAACSQQTGPFADFRLNEEEWEAIHIASWLHDCGKVTTPEFVVDKATKLETIYDRIHEIRTRFEVLKRDAHIEALCALLPPSGQQAALEAVTPLWHTLDQEFAFVAECNLGGEWMAPEKLARLDAIASRTWLRTLDDRLGISQEERKRHQEAPSPLPCRESLLADKAVHLIPRPEHDNLARHNPWGFKVRVPTHLYNRGERYNLAIGRGTLTEEERYKINDHIIQTIRMLEKLPFPRHLRKVPEIAGGHHERMDGTGYPRQLQGGQMSIPARIMAIADIFEALTASDRPYKSGKTVSQSLAIMVKMVQEQHIDPALFALFIESGIWRDYARRFLAPEQLDEVECQALLAGSH</sequence>
<evidence type="ECO:0000313" key="2">
    <source>
        <dbReference type="EMBL" id="GJA52683.1"/>
    </source>
</evidence>
<name>A0AA37FNW4_AERCA</name>
<accession>A0AA37FNW4</accession>
<feature type="domain" description="HD-GYP" evidence="1">
    <location>
        <begin position="135"/>
        <end position="339"/>
    </location>
</feature>
<dbReference type="PROSITE" id="PS51832">
    <property type="entry name" value="HD_GYP"/>
    <property type="match status" value="1"/>
</dbReference>
<dbReference type="Pfam" id="PF13487">
    <property type="entry name" value="HD_5"/>
    <property type="match status" value="1"/>
</dbReference>
<dbReference type="EMBL" id="BPNL01000001">
    <property type="protein sequence ID" value="GJA52683.1"/>
    <property type="molecule type" value="Genomic_DNA"/>
</dbReference>
<dbReference type="Proteomes" id="UP000886934">
    <property type="component" value="Unassembled WGS sequence"/>
</dbReference>
<protein>
    <recommendedName>
        <fullName evidence="1">HD-GYP domain-containing protein</fullName>
    </recommendedName>
</protein>
<evidence type="ECO:0000313" key="4">
    <source>
        <dbReference type="Proteomes" id="UP000886934"/>
    </source>
</evidence>
<dbReference type="EMBL" id="BPNN01000012">
    <property type="protein sequence ID" value="GJA62576.1"/>
    <property type="molecule type" value="Genomic_DNA"/>
</dbReference>
<organism evidence="3 4">
    <name type="scientific">Aeromonas caviae</name>
    <name type="common">Aeromonas punctata</name>
    <dbReference type="NCBI Taxonomy" id="648"/>
    <lineage>
        <taxon>Bacteria</taxon>
        <taxon>Pseudomonadati</taxon>
        <taxon>Pseudomonadota</taxon>
        <taxon>Gammaproteobacteria</taxon>
        <taxon>Aeromonadales</taxon>
        <taxon>Aeromonadaceae</taxon>
        <taxon>Aeromonas</taxon>
    </lineage>
</organism>